<comment type="caution">
    <text evidence="5">The sequence shown here is derived from an EMBL/GenBank/DDBJ whole genome shotgun (WGS) entry which is preliminary data.</text>
</comment>
<evidence type="ECO:0000313" key="6">
    <source>
        <dbReference type="Proteomes" id="UP001589818"/>
    </source>
</evidence>
<evidence type="ECO:0000256" key="3">
    <source>
        <dbReference type="ARBA" id="ARBA00022801"/>
    </source>
</evidence>
<evidence type="ECO:0000256" key="4">
    <source>
        <dbReference type="ARBA" id="ARBA00022825"/>
    </source>
</evidence>
<dbReference type="Gene3D" id="3.40.50.880">
    <property type="match status" value="1"/>
</dbReference>
<reference evidence="5 6" key="1">
    <citation type="submission" date="2024-09" db="EMBL/GenBank/DDBJ databases">
        <authorList>
            <person name="Sun Q."/>
            <person name="Mori K."/>
        </authorList>
    </citation>
    <scope>NUCLEOTIDE SEQUENCE [LARGE SCALE GENOMIC DNA]</scope>
    <source>
        <strain evidence="5 6">CCM 4839</strain>
    </source>
</reference>
<dbReference type="Pfam" id="PF03575">
    <property type="entry name" value="Peptidase_S51"/>
    <property type="match status" value="1"/>
</dbReference>
<name>A0ABV6JEC5_9BACL</name>
<comment type="similarity">
    <text evidence="1">Belongs to the peptidase S51 family.</text>
</comment>
<protein>
    <submittedName>
        <fullName evidence="5">Type 1 glutamine amidotransferase-like domain-containing protein</fullName>
    </submittedName>
</protein>
<dbReference type="InterPro" id="IPR005320">
    <property type="entry name" value="Peptidase_S51"/>
</dbReference>
<dbReference type="SUPFAM" id="SSF52317">
    <property type="entry name" value="Class I glutamine amidotransferase-like"/>
    <property type="match status" value="1"/>
</dbReference>
<evidence type="ECO:0000313" key="5">
    <source>
        <dbReference type="EMBL" id="MFC0394266.1"/>
    </source>
</evidence>
<organism evidence="5 6">
    <name type="scientific">Paenibacillus mendelii</name>
    <dbReference type="NCBI Taxonomy" id="206163"/>
    <lineage>
        <taxon>Bacteria</taxon>
        <taxon>Bacillati</taxon>
        <taxon>Bacillota</taxon>
        <taxon>Bacilli</taxon>
        <taxon>Bacillales</taxon>
        <taxon>Paenibacillaceae</taxon>
        <taxon>Paenibacillus</taxon>
    </lineage>
</organism>
<dbReference type="EMBL" id="JBHLVF010000041">
    <property type="protein sequence ID" value="MFC0394266.1"/>
    <property type="molecule type" value="Genomic_DNA"/>
</dbReference>
<keyword evidence="6" id="KW-1185">Reference proteome</keyword>
<dbReference type="RefSeq" id="WP_204815423.1">
    <property type="nucleotide sequence ID" value="NZ_JANHOF010000001.1"/>
</dbReference>
<keyword evidence="3" id="KW-0378">Hydrolase</keyword>
<evidence type="ECO:0000256" key="1">
    <source>
        <dbReference type="ARBA" id="ARBA00006534"/>
    </source>
</evidence>
<keyword evidence="2" id="KW-0645">Protease</keyword>
<gene>
    <name evidence="5" type="ORF">ACFFJ8_23245</name>
</gene>
<accession>A0ABV6JEC5</accession>
<keyword evidence="4" id="KW-0720">Serine protease</keyword>
<dbReference type="Proteomes" id="UP001589818">
    <property type="component" value="Unassembled WGS sequence"/>
</dbReference>
<evidence type="ECO:0000256" key="2">
    <source>
        <dbReference type="ARBA" id="ARBA00022670"/>
    </source>
</evidence>
<sequence>MTDRHLFLFGGGAPFNASLGEKFAALSTNGSSKAAILFIEQDGWKEYMPKYTDLLEQHGVTDFTYFPLTSSPSIEFIGQLRSASGIIISGGDTELYRDYIVDTKVGQIIKEMYAEGIPVAGFSAGSLIT</sequence>
<proteinExistence type="inferred from homology"/>
<dbReference type="InterPro" id="IPR029062">
    <property type="entry name" value="Class_I_gatase-like"/>
</dbReference>